<dbReference type="CDD" id="cd00397">
    <property type="entry name" value="DNA_BRE_C"/>
    <property type="match status" value="1"/>
</dbReference>
<evidence type="ECO:0000256" key="2">
    <source>
        <dbReference type="ARBA" id="ARBA00023125"/>
    </source>
</evidence>
<dbReference type="PROSITE" id="PS51898">
    <property type="entry name" value="TYR_RECOMBINASE"/>
    <property type="match status" value="1"/>
</dbReference>
<dbReference type="Gene3D" id="1.10.443.10">
    <property type="entry name" value="Intergrase catalytic core"/>
    <property type="match status" value="1"/>
</dbReference>
<dbReference type="RefSeq" id="WP_172186663.1">
    <property type="nucleotide sequence ID" value="NZ_CAWPPK010000146.1"/>
</dbReference>
<comment type="similarity">
    <text evidence="1">Belongs to the 'phage' integrase family.</text>
</comment>
<dbReference type="Pfam" id="PF00589">
    <property type="entry name" value="Phage_integrase"/>
    <property type="match status" value="1"/>
</dbReference>
<reference evidence="5 6" key="1">
    <citation type="journal article" date="2020" name="Sci. Rep.">
        <title>A novel cyanobacterial geosmin producer, revising GeoA distribution and dispersion patterns in Bacteria.</title>
        <authorList>
            <person name="Churro C."/>
            <person name="Semedo-Aguiar A.P."/>
            <person name="Silva A.D."/>
            <person name="Pereira-Leal J.B."/>
            <person name="Leite R.B."/>
        </authorList>
    </citation>
    <scope>NUCLEOTIDE SEQUENCE [LARGE SCALE GENOMIC DNA]</scope>
    <source>
        <strain evidence="5 6">IPMA8</strain>
    </source>
</reference>
<dbReference type="PANTHER" id="PTHR30349:SF41">
    <property type="entry name" value="INTEGRASE_RECOMBINASE PROTEIN MJ0367-RELATED"/>
    <property type="match status" value="1"/>
</dbReference>
<feature type="domain" description="Tyr recombinase" evidence="4">
    <location>
        <begin position="7"/>
        <end position="178"/>
    </location>
</feature>
<dbReference type="PANTHER" id="PTHR30349">
    <property type="entry name" value="PHAGE INTEGRASE-RELATED"/>
    <property type="match status" value="1"/>
</dbReference>
<accession>A0ABX2CUF5</accession>
<dbReference type="Proteomes" id="UP000702425">
    <property type="component" value="Unassembled WGS sequence"/>
</dbReference>
<dbReference type="InterPro" id="IPR050090">
    <property type="entry name" value="Tyrosine_recombinase_XerCD"/>
</dbReference>
<proteinExistence type="inferred from homology"/>
<evidence type="ECO:0000259" key="4">
    <source>
        <dbReference type="PROSITE" id="PS51898"/>
    </source>
</evidence>
<keyword evidence="2" id="KW-0238">DNA-binding</keyword>
<keyword evidence="6" id="KW-1185">Reference proteome</keyword>
<sequence>MKVLGNGRAKILTPAEIDRLFDRGFITARDRLLFAVTFYCACRISEALALTTHDIVGGSVTLRKATTKGKSATRTLPLHPILAKYLKAYNPPAGFLFPGRDNTKPLTRAASDVIFKEACKRVRIKGASTHSMRRTALTNLSNAGVPLRVIMEISGHKNLSSLQRYLEVQPEQLVKAIGLLK</sequence>
<name>A0ABX2CUF5_9CYAN</name>
<evidence type="ECO:0000313" key="6">
    <source>
        <dbReference type="Proteomes" id="UP000702425"/>
    </source>
</evidence>
<gene>
    <name evidence="5" type="primary">xerC_1</name>
    <name evidence="5" type="ORF">E5S67_01753</name>
</gene>
<dbReference type="InterPro" id="IPR002104">
    <property type="entry name" value="Integrase_catalytic"/>
</dbReference>
<evidence type="ECO:0000313" key="5">
    <source>
        <dbReference type="EMBL" id="NQE34030.1"/>
    </source>
</evidence>
<organism evidence="5 6">
    <name type="scientific">Microcoleus asticus IPMA8</name>
    <dbReference type="NCBI Taxonomy" id="2563858"/>
    <lineage>
        <taxon>Bacteria</taxon>
        <taxon>Bacillati</taxon>
        <taxon>Cyanobacteriota</taxon>
        <taxon>Cyanophyceae</taxon>
        <taxon>Oscillatoriophycideae</taxon>
        <taxon>Oscillatoriales</taxon>
        <taxon>Microcoleaceae</taxon>
        <taxon>Microcoleus</taxon>
        <taxon>Microcoleus asticus</taxon>
    </lineage>
</organism>
<evidence type="ECO:0000256" key="3">
    <source>
        <dbReference type="ARBA" id="ARBA00023172"/>
    </source>
</evidence>
<protein>
    <submittedName>
        <fullName evidence="5">Tyrosine recombinase XerC</fullName>
    </submittedName>
</protein>
<evidence type="ECO:0000256" key="1">
    <source>
        <dbReference type="ARBA" id="ARBA00008857"/>
    </source>
</evidence>
<comment type="caution">
    <text evidence="5">The sequence shown here is derived from an EMBL/GenBank/DDBJ whole genome shotgun (WGS) entry which is preliminary data.</text>
</comment>
<dbReference type="InterPro" id="IPR013762">
    <property type="entry name" value="Integrase-like_cat_sf"/>
</dbReference>
<dbReference type="EMBL" id="SRRZ01000023">
    <property type="protein sequence ID" value="NQE34030.1"/>
    <property type="molecule type" value="Genomic_DNA"/>
</dbReference>
<dbReference type="SUPFAM" id="SSF56349">
    <property type="entry name" value="DNA breaking-rejoining enzymes"/>
    <property type="match status" value="1"/>
</dbReference>
<dbReference type="InterPro" id="IPR011010">
    <property type="entry name" value="DNA_brk_join_enz"/>
</dbReference>
<keyword evidence="3" id="KW-0233">DNA recombination</keyword>